<keyword evidence="3 6" id="KW-0694">RNA-binding</keyword>
<dbReference type="GO" id="GO:0003723">
    <property type="term" value="F:RNA binding"/>
    <property type="evidence" value="ECO:0007669"/>
    <property type="project" value="UniProtKB-UniRule"/>
</dbReference>
<evidence type="ECO:0000256" key="2">
    <source>
        <dbReference type="ARBA" id="ARBA00022814"/>
    </source>
</evidence>
<name>F4LV16_TEPAE</name>
<dbReference type="GO" id="GO:0005829">
    <property type="term" value="C:cytosol"/>
    <property type="evidence" value="ECO:0007669"/>
    <property type="project" value="TreeGrafter"/>
</dbReference>
<evidence type="ECO:0000313" key="9">
    <source>
        <dbReference type="Proteomes" id="UP000010802"/>
    </source>
</evidence>
<dbReference type="KEGG" id="tep:TepRe1_1396"/>
<dbReference type="Proteomes" id="UP000010802">
    <property type="component" value="Chromosome"/>
</dbReference>
<feature type="domain" description="NusB/RsmB/TIM44" evidence="7">
    <location>
        <begin position="5"/>
        <end position="128"/>
    </location>
</feature>
<sequence length="135" mass="15351">MSRKIAREQAFKILFAIDVGNNTVEEASEIVIEFLKDENQKSFILNEVRGVLKNLSNIDIIINKYSDDWSIDRMAATDRNILRLAVYELIYSQDIPISVSINEAVEIAKKYGDEHSYKFINGLLGSIAEDHASKQ</sequence>
<organism evidence="8 9">
    <name type="scientific">Tepidanaerobacter acetatoxydans (strain DSM 21804 / JCM 16047 / Re1)</name>
    <dbReference type="NCBI Taxonomy" id="1209989"/>
    <lineage>
        <taxon>Bacteria</taxon>
        <taxon>Bacillati</taxon>
        <taxon>Bacillota</taxon>
        <taxon>Clostridia</taxon>
        <taxon>Thermosediminibacterales</taxon>
        <taxon>Tepidanaerobacteraceae</taxon>
        <taxon>Tepidanaerobacter</taxon>
    </lineage>
</organism>
<protein>
    <recommendedName>
        <fullName evidence="6">Transcription antitermination protein NusB</fullName>
    </recommendedName>
    <alternativeName>
        <fullName evidence="6">Antitermination factor NusB</fullName>
    </alternativeName>
</protein>
<accession>F4LV16</accession>
<dbReference type="InterPro" id="IPR011605">
    <property type="entry name" value="NusB_fam"/>
</dbReference>
<dbReference type="SUPFAM" id="SSF48013">
    <property type="entry name" value="NusB-like"/>
    <property type="match status" value="1"/>
</dbReference>
<keyword evidence="4 6" id="KW-0805">Transcription regulation</keyword>
<evidence type="ECO:0000256" key="3">
    <source>
        <dbReference type="ARBA" id="ARBA00022884"/>
    </source>
</evidence>
<evidence type="ECO:0000313" key="8">
    <source>
        <dbReference type="EMBL" id="CCP26258.1"/>
    </source>
</evidence>
<dbReference type="eggNOG" id="COG0781">
    <property type="taxonomic scope" value="Bacteria"/>
</dbReference>
<reference evidence="9" key="1">
    <citation type="journal article" date="2013" name="Genome Announc.">
        <title>First genome sequence of a syntrophic acetate-oxidizing bacterium, Tepidanaerobacter acetatoxydans strain Re1.</title>
        <authorList>
            <person name="Manzoor S."/>
            <person name="Bongcam-Rudloff E."/>
            <person name="Schnurer A."/>
            <person name="Muller B."/>
        </authorList>
    </citation>
    <scope>NUCLEOTIDE SEQUENCE [LARGE SCALE GENOMIC DNA]</scope>
    <source>
        <strain evidence="9">Re1</strain>
    </source>
</reference>
<dbReference type="Pfam" id="PF01029">
    <property type="entry name" value="NusB"/>
    <property type="match status" value="1"/>
</dbReference>
<dbReference type="AlphaFoldDB" id="F4LV16"/>
<dbReference type="GO" id="GO:0031564">
    <property type="term" value="P:transcription antitermination"/>
    <property type="evidence" value="ECO:0007669"/>
    <property type="project" value="UniProtKB-KW"/>
</dbReference>
<dbReference type="EMBL" id="HF563609">
    <property type="protein sequence ID" value="CCP26258.1"/>
    <property type="molecule type" value="Genomic_DNA"/>
</dbReference>
<proteinExistence type="inferred from homology"/>
<dbReference type="PATRIC" id="fig|1209989.3.peg.1710"/>
<comment type="function">
    <text evidence="6">Involved in transcription antitermination. Required for transcription of ribosomal RNA (rRNA) genes. Binds specifically to the boxA antiterminator sequence of the ribosomal RNA (rrn) operons.</text>
</comment>
<evidence type="ECO:0000256" key="6">
    <source>
        <dbReference type="HAMAP-Rule" id="MF_00073"/>
    </source>
</evidence>
<dbReference type="PANTHER" id="PTHR11078">
    <property type="entry name" value="N UTILIZATION SUBSTANCE PROTEIN B-RELATED"/>
    <property type="match status" value="1"/>
</dbReference>
<evidence type="ECO:0000259" key="7">
    <source>
        <dbReference type="Pfam" id="PF01029"/>
    </source>
</evidence>
<dbReference type="Gene3D" id="1.10.940.10">
    <property type="entry name" value="NusB-like"/>
    <property type="match status" value="1"/>
</dbReference>
<dbReference type="KEGG" id="tae:TepiRe1_1507"/>
<dbReference type="HAMAP" id="MF_00073">
    <property type="entry name" value="NusB"/>
    <property type="match status" value="1"/>
</dbReference>
<dbReference type="InterPro" id="IPR035926">
    <property type="entry name" value="NusB-like_sf"/>
</dbReference>
<comment type="similarity">
    <text evidence="1 6">Belongs to the NusB family.</text>
</comment>
<evidence type="ECO:0000256" key="4">
    <source>
        <dbReference type="ARBA" id="ARBA00023015"/>
    </source>
</evidence>
<dbReference type="PANTHER" id="PTHR11078:SF3">
    <property type="entry name" value="ANTITERMINATION NUSB DOMAIN-CONTAINING PROTEIN"/>
    <property type="match status" value="1"/>
</dbReference>
<gene>
    <name evidence="6 8" type="primary">nusB</name>
    <name evidence="8" type="ordered locus">TEPIRE1_1507</name>
</gene>
<accession>L0S308</accession>
<dbReference type="GO" id="GO:0006353">
    <property type="term" value="P:DNA-templated transcription termination"/>
    <property type="evidence" value="ECO:0007669"/>
    <property type="project" value="UniProtKB-UniRule"/>
</dbReference>
<dbReference type="NCBIfam" id="TIGR01951">
    <property type="entry name" value="nusB"/>
    <property type="match status" value="1"/>
</dbReference>
<evidence type="ECO:0000256" key="1">
    <source>
        <dbReference type="ARBA" id="ARBA00005952"/>
    </source>
</evidence>
<dbReference type="OrthoDB" id="9811381at2"/>
<dbReference type="InterPro" id="IPR006027">
    <property type="entry name" value="NusB_RsmB_TIM44"/>
</dbReference>
<keyword evidence="9" id="KW-1185">Reference proteome</keyword>
<keyword evidence="5 6" id="KW-0804">Transcription</keyword>
<keyword evidence="2 6" id="KW-0889">Transcription antitermination</keyword>
<evidence type="ECO:0000256" key="5">
    <source>
        <dbReference type="ARBA" id="ARBA00023163"/>
    </source>
</evidence>
<dbReference type="CDD" id="cd00619">
    <property type="entry name" value="Terminator_NusB"/>
    <property type="match status" value="1"/>
</dbReference>
<dbReference type="HOGENOM" id="CLU_087843_3_3_9"/>
<dbReference type="STRING" id="1209989.TepRe1_1396"/>